<reference evidence="1 3" key="1">
    <citation type="journal article" date="2013" name="Genome Biol.">
        <title>Draft genome of the mountain pine beetle, Dendroctonus ponderosae Hopkins, a major forest pest.</title>
        <authorList>
            <person name="Keeling C.I."/>
            <person name="Yuen M.M."/>
            <person name="Liao N.Y."/>
            <person name="Docking T.R."/>
            <person name="Chan S.K."/>
            <person name="Taylor G.A."/>
            <person name="Palmquist D.L."/>
            <person name="Jackman S.D."/>
            <person name="Nguyen A."/>
            <person name="Li M."/>
            <person name="Henderson H."/>
            <person name="Janes J.K."/>
            <person name="Zhao Y."/>
            <person name="Pandoh P."/>
            <person name="Moore R."/>
            <person name="Sperling F.A."/>
            <person name="Huber D.P."/>
            <person name="Birol I."/>
            <person name="Jones S.J."/>
            <person name="Bohlmann J."/>
        </authorList>
    </citation>
    <scope>NUCLEOTIDE SEQUENCE</scope>
</reference>
<accession>N6UAE2</accession>
<name>N6UAE2_DENPD</name>
<feature type="non-terminal residue" evidence="1">
    <location>
        <position position="1"/>
    </location>
</feature>
<dbReference type="AlphaFoldDB" id="N6UAE2"/>
<gene>
    <name evidence="2" type="ORF">D910_07575</name>
    <name evidence="1" type="ORF">YQE_05891</name>
</gene>
<dbReference type="HOGENOM" id="CLU_2624548_0_0_1"/>
<protein>
    <submittedName>
        <fullName evidence="1">Uncharacterized protein</fullName>
    </submittedName>
</protein>
<evidence type="ECO:0000313" key="3">
    <source>
        <dbReference type="Proteomes" id="UP000030742"/>
    </source>
</evidence>
<evidence type="ECO:0000313" key="2">
    <source>
        <dbReference type="EMBL" id="ERL90222.1"/>
    </source>
</evidence>
<sequence length="78" mass="9313">MPGINIFREHRNELRPHQDELMELTYLAGIHMNKDVFRRSFQLSVRNEPILEQFNIAKYNTIEELEEETGPEQVQKIS</sequence>
<evidence type="ECO:0000313" key="1">
    <source>
        <dbReference type="EMBL" id="ENN77596.1"/>
    </source>
</evidence>
<dbReference type="EMBL" id="KB740941">
    <property type="protein sequence ID" value="ENN77596.1"/>
    <property type="molecule type" value="Genomic_DNA"/>
</dbReference>
<organism evidence="1">
    <name type="scientific">Dendroctonus ponderosae</name>
    <name type="common">Mountain pine beetle</name>
    <dbReference type="NCBI Taxonomy" id="77166"/>
    <lineage>
        <taxon>Eukaryota</taxon>
        <taxon>Metazoa</taxon>
        <taxon>Ecdysozoa</taxon>
        <taxon>Arthropoda</taxon>
        <taxon>Hexapoda</taxon>
        <taxon>Insecta</taxon>
        <taxon>Pterygota</taxon>
        <taxon>Neoptera</taxon>
        <taxon>Endopterygota</taxon>
        <taxon>Coleoptera</taxon>
        <taxon>Polyphaga</taxon>
        <taxon>Cucujiformia</taxon>
        <taxon>Curculionidae</taxon>
        <taxon>Scolytinae</taxon>
        <taxon>Dendroctonus</taxon>
    </lineage>
</organism>
<dbReference type="Proteomes" id="UP000030742">
    <property type="component" value="Unassembled WGS sequence"/>
</dbReference>
<proteinExistence type="predicted"/>
<dbReference type="EMBL" id="KB632225">
    <property type="protein sequence ID" value="ERL90222.1"/>
    <property type="molecule type" value="Genomic_DNA"/>
</dbReference>